<evidence type="ECO:0000313" key="3">
    <source>
        <dbReference type="Proteomes" id="UP000218231"/>
    </source>
</evidence>
<feature type="region of interest" description="Disordered" evidence="1">
    <location>
        <begin position="359"/>
        <end position="386"/>
    </location>
</feature>
<name>A0A2A2K686_9BILA</name>
<dbReference type="Proteomes" id="UP000218231">
    <property type="component" value="Unassembled WGS sequence"/>
</dbReference>
<evidence type="ECO:0000313" key="2">
    <source>
        <dbReference type="EMBL" id="PAV69411.1"/>
    </source>
</evidence>
<sequence>MALQPEDRLEQRVQRLGGRRIVAVVAAGQTARDPRRRRQRKQQRIEIGELPALQARRLDRLDQAGLGIAAVVVVHHVVRAPHPLVRRHRDQDLAARFQQARHALQRSDIVLDMLDDVEHRDQIVRSLRHAGQVGQGGVAHRPTESLARDRSRGGIDLDRVDVAELAEHRQVVPGAAADLQDARALGYVAVALQIIAQDVATRAIPPMGGIMRRHAVVDDAVHDLSEHQPAIEDEGDDGGQCHRRQQRRPAGKPQHGRADPRHQRVEGHAGALYRDELQLLAWAAPFGALSLEAPAAVHDVAEYHRHRKGGRHGVDGMLAREDPQRQRQIDRRIDQRRQTAGDPEAQDLAAHVVGLQDVEQGRRFPRHRPAPKGNAPGTKRSIRGSPVCIIPPAVGWPIRSTGAGSR</sequence>
<comment type="caution">
    <text evidence="2">The sequence shown here is derived from an EMBL/GenBank/DDBJ whole genome shotgun (WGS) entry which is preliminary data.</text>
</comment>
<organism evidence="2 3">
    <name type="scientific">Diploscapter pachys</name>
    <dbReference type="NCBI Taxonomy" id="2018661"/>
    <lineage>
        <taxon>Eukaryota</taxon>
        <taxon>Metazoa</taxon>
        <taxon>Ecdysozoa</taxon>
        <taxon>Nematoda</taxon>
        <taxon>Chromadorea</taxon>
        <taxon>Rhabditida</taxon>
        <taxon>Rhabditina</taxon>
        <taxon>Rhabditomorpha</taxon>
        <taxon>Rhabditoidea</taxon>
        <taxon>Rhabditidae</taxon>
        <taxon>Diploscapter</taxon>
    </lineage>
</organism>
<gene>
    <name evidence="2" type="ORF">WR25_08484</name>
</gene>
<dbReference type="AlphaFoldDB" id="A0A2A2K686"/>
<feature type="region of interest" description="Disordered" evidence="1">
    <location>
        <begin position="229"/>
        <end position="264"/>
    </location>
</feature>
<accession>A0A2A2K686</accession>
<feature type="region of interest" description="Disordered" evidence="1">
    <location>
        <begin position="308"/>
        <end position="344"/>
    </location>
</feature>
<proteinExistence type="predicted"/>
<dbReference type="EMBL" id="LIAE01009516">
    <property type="protein sequence ID" value="PAV69411.1"/>
    <property type="molecule type" value="Genomic_DNA"/>
</dbReference>
<evidence type="ECO:0000256" key="1">
    <source>
        <dbReference type="SAM" id="MobiDB-lite"/>
    </source>
</evidence>
<keyword evidence="3" id="KW-1185">Reference proteome</keyword>
<reference evidence="2 3" key="1">
    <citation type="journal article" date="2017" name="Curr. Biol.">
        <title>Genome architecture and evolution of a unichromosomal asexual nematode.</title>
        <authorList>
            <person name="Fradin H."/>
            <person name="Zegar C."/>
            <person name="Gutwein M."/>
            <person name="Lucas J."/>
            <person name="Kovtun M."/>
            <person name="Corcoran D."/>
            <person name="Baugh L.R."/>
            <person name="Kiontke K."/>
            <person name="Gunsalus K."/>
            <person name="Fitch D.H."/>
            <person name="Piano F."/>
        </authorList>
    </citation>
    <scope>NUCLEOTIDE SEQUENCE [LARGE SCALE GENOMIC DNA]</scope>
    <source>
        <strain evidence="2">PF1309</strain>
    </source>
</reference>
<protein>
    <submittedName>
        <fullName evidence="2">Uncharacterized protein</fullName>
    </submittedName>
</protein>
<feature type="compositionally biased region" description="Basic residues" evidence="1">
    <location>
        <begin position="241"/>
        <end position="250"/>
    </location>
</feature>
<feature type="compositionally biased region" description="Basic and acidic residues" evidence="1">
    <location>
        <begin position="312"/>
        <end position="339"/>
    </location>
</feature>